<reference evidence="9 10" key="1">
    <citation type="journal article" date="2024" name="Nat. Commun.">
        <title>Phylogenomics reveals the evolutionary origins of lichenization in chlorophyte algae.</title>
        <authorList>
            <person name="Puginier C."/>
            <person name="Libourel C."/>
            <person name="Otte J."/>
            <person name="Skaloud P."/>
            <person name="Haon M."/>
            <person name="Grisel S."/>
            <person name="Petersen M."/>
            <person name="Berrin J.G."/>
            <person name="Delaux P.M."/>
            <person name="Dal Grande F."/>
            <person name="Keller J."/>
        </authorList>
    </citation>
    <scope>NUCLEOTIDE SEQUENCE [LARGE SCALE GENOMIC DNA]</scope>
    <source>
        <strain evidence="9 10">SAG 216-7</strain>
    </source>
</reference>
<feature type="transmembrane region" description="Helical" evidence="6">
    <location>
        <begin position="167"/>
        <end position="193"/>
    </location>
</feature>
<feature type="domain" description="Amino acid transporter transmembrane" evidence="8">
    <location>
        <begin position="35"/>
        <end position="170"/>
    </location>
</feature>
<keyword evidence="7" id="KW-0732">Signal</keyword>
<keyword evidence="3" id="KW-0813">Transport</keyword>
<evidence type="ECO:0000256" key="3">
    <source>
        <dbReference type="ARBA" id="ARBA00022970"/>
    </source>
</evidence>
<keyword evidence="5 6" id="KW-0472">Membrane</keyword>
<dbReference type="Proteomes" id="UP001491310">
    <property type="component" value="Unassembled WGS sequence"/>
</dbReference>
<feature type="chain" id="PRO_5045673455" description="Amino acid transporter transmembrane domain-containing protein" evidence="7">
    <location>
        <begin position="33"/>
        <end position="259"/>
    </location>
</feature>
<protein>
    <recommendedName>
        <fullName evidence="8">Amino acid transporter transmembrane domain-containing protein</fullName>
    </recommendedName>
</protein>
<feature type="transmembrane region" description="Helical" evidence="6">
    <location>
        <begin position="56"/>
        <end position="81"/>
    </location>
</feature>
<dbReference type="InterPro" id="IPR013057">
    <property type="entry name" value="AA_transpt_TM"/>
</dbReference>
<evidence type="ECO:0000313" key="9">
    <source>
        <dbReference type="EMBL" id="KAK9909400.1"/>
    </source>
</evidence>
<name>A0ABR2YRL8_9CHLO</name>
<sequence length="259" mass="29462">MADAMRNQGAVQWAYFFGWLWTLTLILPHSIAANLAWPDQVYAQDNIYSVLPHSIWKIISVWLMNIHQLVAFSLYVVPLLFMWEKLIRVHSKPWYIRLPLRLPVSLALYLIGVAFPFYGTINSLYKALAEPLTAFVFPAAVYTWVYRSQSARSGAVLKPWKFLRKANWLLIWILNISIIIVWLFGQFGFGVYFSSQKLHNNIRSFGVFAQCYQCKSSAPKLHAPALAPHAARNFTAGAYLAPAHAPYSVEASTFSSPFG</sequence>
<evidence type="ECO:0000256" key="2">
    <source>
        <dbReference type="ARBA" id="ARBA00022692"/>
    </source>
</evidence>
<feature type="transmembrane region" description="Helical" evidence="6">
    <location>
        <begin position="102"/>
        <end position="121"/>
    </location>
</feature>
<gene>
    <name evidence="9" type="ORF">WJX75_001727</name>
</gene>
<evidence type="ECO:0000313" key="10">
    <source>
        <dbReference type="Proteomes" id="UP001491310"/>
    </source>
</evidence>
<keyword evidence="4 6" id="KW-1133">Transmembrane helix</keyword>
<dbReference type="Pfam" id="PF01490">
    <property type="entry name" value="Aa_trans"/>
    <property type="match status" value="1"/>
</dbReference>
<feature type="signal peptide" evidence="7">
    <location>
        <begin position="1"/>
        <end position="32"/>
    </location>
</feature>
<evidence type="ECO:0000256" key="6">
    <source>
        <dbReference type="SAM" id="Phobius"/>
    </source>
</evidence>
<keyword evidence="3" id="KW-0029">Amino-acid transport</keyword>
<proteinExistence type="predicted"/>
<keyword evidence="2 6" id="KW-0812">Transmembrane</keyword>
<comment type="caution">
    <text evidence="9">The sequence shown here is derived from an EMBL/GenBank/DDBJ whole genome shotgun (WGS) entry which is preliminary data.</text>
</comment>
<evidence type="ECO:0000256" key="7">
    <source>
        <dbReference type="SAM" id="SignalP"/>
    </source>
</evidence>
<keyword evidence="10" id="KW-1185">Reference proteome</keyword>
<accession>A0ABR2YRL8</accession>
<dbReference type="EMBL" id="JALJOT010000006">
    <property type="protein sequence ID" value="KAK9909400.1"/>
    <property type="molecule type" value="Genomic_DNA"/>
</dbReference>
<evidence type="ECO:0000259" key="8">
    <source>
        <dbReference type="Pfam" id="PF01490"/>
    </source>
</evidence>
<evidence type="ECO:0000256" key="5">
    <source>
        <dbReference type="ARBA" id="ARBA00023136"/>
    </source>
</evidence>
<evidence type="ECO:0000256" key="4">
    <source>
        <dbReference type="ARBA" id="ARBA00022989"/>
    </source>
</evidence>
<organism evidence="9 10">
    <name type="scientific">Coccomyxa subellipsoidea</name>
    <dbReference type="NCBI Taxonomy" id="248742"/>
    <lineage>
        <taxon>Eukaryota</taxon>
        <taxon>Viridiplantae</taxon>
        <taxon>Chlorophyta</taxon>
        <taxon>core chlorophytes</taxon>
        <taxon>Trebouxiophyceae</taxon>
        <taxon>Trebouxiophyceae incertae sedis</taxon>
        <taxon>Coccomyxaceae</taxon>
        <taxon>Coccomyxa</taxon>
    </lineage>
</organism>
<feature type="transmembrane region" description="Helical" evidence="6">
    <location>
        <begin position="127"/>
        <end position="146"/>
    </location>
</feature>
<evidence type="ECO:0000256" key="1">
    <source>
        <dbReference type="ARBA" id="ARBA00004370"/>
    </source>
</evidence>
<comment type="subcellular location">
    <subcellularLocation>
        <location evidence="1">Membrane</location>
    </subcellularLocation>
</comment>